<organism evidence="2">
    <name type="scientific">Prunus dulcis</name>
    <name type="common">Almond</name>
    <name type="synonym">Amygdalus dulcis</name>
    <dbReference type="NCBI Taxonomy" id="3755"/>
    <lineage>
        <taxon>Eukaryota</taxon>
        <taxon>Viridiplantae</taxon>
        <taxon>Streptophyta</taxon>
        <taxon>Embryophyta</taxon>
        <taxon>Tracheophyta</taxon>
        <taxon>Spermatophyta</taxon>
        <taxon>Magnoliopsida</taxon>
        <taxon>eudicotyledons</taxon>
        <taxon>Gunneridae</taxon>
        <taxon>Pentapetalae</taxon>
        <taxon>rosids</taxon>
        <taxon>fabids</taxon>
        <taxon>Rosales</taxon>
        <taxon>Rosaceae</taxon>
        <taxon>Amygdaloideae</taxon>
        <taxon>Amygdaleae</taxon>
        <taxon>Prunus</taxon>
    </lineage>
</organism>
<reference evidence="2" key="1">
    <citation type="journal article" date="2019" name="Science">
        <title>Mutation of a bHLH transcription factor allowed almond domestication.</title>
        <authorList>
            <person name="Sanchez-Perez R."/>
            <person name="Pavan S."/>
            <person name="Mazzeo R."/>
            <person name="Moldovan C."/>
            <person name="Aiese Cigliano R."/>
            <person name="Del Cueto J."/>
            <person name="Ricciardi F."/>
            <person name="Lotti C."/>
            <person name="Ricciardi L."/>
            <person name="Dicenta F."/>
            <person name="Lopez-Marques R.L."/>
            <person name="Lindberg Moller B."/>
        </authorList>
    </citation>
    <scope>NUCLEOTIDE SEQUENCE</scope>
</reference>
<feature type="compositionally biased region" description="Basic residues" evidence="1">
    <location>
        <begin position="99"/>
        <end position="109"/>
    </location>
</feature>
<dbReference type="AlphaFoldDB" id="A0A5H2XIQ2"/>
<sequence length="136" mass="15149">MHAPGVRLTSRRDPREVQLARTSSLRRTKETTRAISLASAPPPKWKTLGMVKLQGRLCRIFGRSRKKIKLKKGCRTRTGVGSVFKAKIGSGPVNLLKMGPKRGGFRRATRQSSRVRGQDPPPEPENFPTPEPVQEP</sequence>
<proteinExistence type="predicted"/>
<dbReference type="EMBL" id="AP020644">
    <property type="protein sequence ID" value="BBN68163.1"/>
    <property type="molecule type" value="Genomic_DNA"/>
</dbReference>
<protein>
    <submittedName>
        <fullName evidence="2">Uncharacterized protein</fullName>
    </submittedName>
</protein>
<gene>
    <name evidence="2" type="ORF">Prudu_307S000400</name>
</gene>
<evidence type="ECO:0000256" key="1">
    <source>
        <dbReference type="SAM" id="MobiDB-lite"/>
    </source>
</evidence>
<feature type="compositionally biased region" description="Pro residues" evidence="1">
    <location>
        <begin position="119"/>
        <end position="136"/>
    </location>
</feature>
<accession>A0A5H2XIQ2</accession>
<feature type="region of interest" description="Disordered" evidence="1">
    <location>
        <begin position="94"/>
        <end position="136"/>
    </location>
</feature>
<feature type="region of interest" description="Disordered" evidence="1">
    <location>
        <begin position="1"/>
        <end position="33"/>
    </location>
</feature>
<evidence type="ECO:0000313" key="2">
    <source>
        <dbReference type="EMBL" id="BBN68163.1"/>
    </source>
</evidence>
<feature type="non-terminal residue" evidence="2">
    <location>
        <position position="136"/>
    </location>
</feature>
<name>A0A5H2XIQ2_PRUDU</name>